<reference evidence="1" key="2">
    <citation type="journal article" date="2023" name="IMA Fungus">
        <title>Comparative genomic study of the Penicillium genus elucidates a diverse pangenome and 15 lateral gene transfer events.</title>
        <authorList>
            <person name="Petersen C."/>
            <person name="Sorensen T."/>
            <person name="Nielsen M.R."/>
            <person name="Sondergaard T.E."/>
            <person name="Sorensen J.L."/>
            <person name="Fitzpatrick D.A."/>
            <person name="Frisvad J.C."/>
            <person name="Nielsen K.L."/>
        </authorList>
    </citation>
    <scope>NUCLEOTIDE SEQUENCE</scope>
    <source>
        <strain evidence="1">IBT 22155</strain>
    </source>
</reference>
<keyword evidence="2" id="KW-1185">Reference proteome</keyword>
<sequence length="187" mass="21130">MPTTRENLDPVSPNDEPIEEDIVCPGADMAREQLVQDSPMKIDPTHISPKWWGCQGHCNVQGIASEYLHGRTDQRSSSKGSIFDSIVLGLFLLHGGRSTSSFEFEAYWVRLRAWVDVGFQQVVVAVLRHYLWILAMKKVLREGGINAGPITRPIPPKFVALLHREDPEVMSEYSDNILVENRHQPTL</sequence>
<dbReference type="GeneID" id="81403434"/>
<evidence type="ECO:0000313" key="2">
    <source>
        <dbReference type="Proteomes" id="UP001149079"/>
    </source>
</evidence>
<dbReference type="RefSeq" id="XP_056523321.1">
    <property type="nucleotide sequence ID" value="XM_056664264.1"/>
</dbReference>
<gene>
    <name evidence="1" type="ORF">N7515_003520</name>
</gene>
<accession>A0A9W9L6B8</accession>
<organism evidence="1 2">
    <name type="scientific">Penicillium bovifimosum</name>
    <dbReference type="NCBI Taxonomy" id="126998"/>
    <lineage>
        <taxon>Eukaryota</taxon>
        <taxon>Fungi</taxon>
        <taxon>Dikarya</taxon>
        <taxon>Ascomycota</taxon>
        <taxon>Pezizomycotina</taxon>
        <taxon>Eurotiomycetes</taxon>
        <taxon>Eurotiomycetidae</taxon>
        <taxon>Eurotiales</taxon>
        <taxon>Aspergillaceae</taxon>
        <taxon>Penicillium</taxon>
    </lineage>
</organism>
<comment type="caution">
    <text evidence="1">The sequence shown here is derived from an EMBL/GenBank/DDBJ whole genome shotgun (WGS) entry which is preliminary data.</text>
</comment>
<name>A0A9W9L6B8_9EURO</name>
<proteinExistence type="predicted"/>
<reference evidence="1" key="1">
    <citation type="submission" date="2022-11" db="EMBL/GenBank/DDBJ databases">
        <authorList>
            <person name="Petersen C."/>
        </authorList>
    </citation>
    <scope>NUCLEOTIDE SEQUENCE</scope>
    <source>
        <strain evidence="1">IBT 22155</strain>
    </source>
</reference>
<dbReference type="Proteomes" id="UP001149079">
    <property type="component" value="Unassembled WGS sequence"/>
</dbReference>
<dbReference type="AlphaFoldDB" id="A0A9W9L6B8"/>
<dbReference type="EMBL" id="JAPQKL010000003">
    <property type="protein sequence ID" value="KAJ5138672.1"/>
    <property type="molecule type" value="Genomic_DNA"/>
</dbReference>
<protein>
    <submittedName>
        <fullName evidence="1">Uncharacterized protein</fullName>
    </submittedName>
</protein>
<evidence type="ECO:0000313" key="1">
    <source>
        <dbReference type="EMBL" id="KAJ5138672.1"/>
    </source>
</evidence>